<dbReference type="InterPro" id="IPR042099">
    <property type="entry name" value="ANL_N_sf"/>
</dbReference>
<protein>
    <submittedName>
        <fullName evidence="4">AMP-binding protein</fullName>
    </submittedName>
</protein>
<dbReference type="Gene3D" id="3.40.50.12780">
    <property type="entry name" value="N-terminal domain of ligase-like"/>
    <property type="match status" value="1"/>
</dbReference>
<keyword evidence="5" id="KW-1185">Reference proteome</keyword>
<dbReference type="AlphaFoldDB" id="A0A6N1V800"/>
<gene>
    <name evidence="4" type="ORF">HTY61_00240</name>
</gene>
<dbReference type="PANTHER" id="PTHR43845">
    <property type="entry name" value="BLR5969 PROTEIN"/>
    <property type="match status" value="1"/>
</dbReference>
<evidence type="ECO:0000256" key="1">
    <source>
        <dbReference type="SAM" id="MobiDB-lite"/>
    </source>
</evidence>
<evidence type="ECO:0000259" key="3">
    <source>
        <dbReference type="Pfam" id="PF14535"/>
    </source>
</evidence>
<feature type="region of interest" description="Disordered" evidence="1">
    <location>
        <begin position="1"/>
        <end position="31"/>
    </location>
</feature>
<dbReference type="EMBL" id="CP054836">
    <property type="protein sequence ID" value="QKV17004.1"/>
    <property type="molecule type" value="Genomic_DNA"/>
</dbReference>
<dbReference type="InterPro" id="IPR045851">
    <property type="entry name" value="AMP-bd_C_sf"/>
</dbReference>
<feature type="domain" description="AMP-dependent synthetase/ligase" evidence="2">
    <location>
        <begin position="161"/>
        <end position="287"/>
    </location>
</feature>
<accession>A0A6N1V800</accession>
<dbReference type="InterPro" id="IPR028154">
    <property type="entry name" value="AMP-dep_Lig_C"/>
</dbReference>
<evidence type="ECO:0000313" key="4">
    <source>
        <dbReference type="EMBL" id="QKV17004.1"/>
    </source>
</evidence>
<dbReference type="SUPFAM" id="SSF56801">
    <property type="entry name" value="Acetyl-CoA synthetase-like"/>
    <property type="match status" value="1"/>
</dbReference>
<name>A0A6N1V800_9HYPH</name>
<reference evidence="4 5" key="1">
    <citation type="submission" date="2020-06" db="EMBL/GenBank/DDBJ databases">
        <title>Oricola thermophila sp. nov. isolated from a tidal sediments.</title>
        <authorList>
            <person name="Kwon K.K."/>
            <person name="Yang S.-H."/>
            <person name="Park M.-J."/>
        </authorList>
    </citation>
    <scope>NUCLEOTIDE SEQUENCE [LARGE SCALE GENOMIC DNA]</scope>
    <source>
        <strain evidence="4 5">MEBiC13590</strain>
    </source>
</reference>
<feature type="domain" description="AMP-dependent ligase C-terminal" evidence="3">
    <location>
        <begin position="336"/>
        <end position="417"/>
    </location>
</feature>
<feature type="compositionally biased region" description="Basic and acidic residues" evidence="1">
    <location>
        <begin position="20"/>
        <end position="31"/>
    </location>
</feature>
<proteinExistence type="predicted"/>
<dbReference type="RefSeq" id="WP_175274900.1">
    <property type="nucleotide sequence ID" value="NZ_CP054836.1"/>
</dbReference>
<dbReference type="Gene3D" id="3.30.300.30">
    <property type="match status" value="1"/>
</dbReference>
<dbReference type="InterPro" id="IPR000873">
    <property type="entry name" value="AMP-dep_synth/lig_dom"/>
</dbReference>
<dbReference type="KEGG" id="orm:HTY61_00240"/>
<dbReference type="Proteomes" id="UP000509367">
    <property type="component" value="Chromosome"/>
</dbReference>
<evidence type="ECO:0000313" key="5">
    <source>
        <dbReference type="Proteomes" id="UP000509367"/>
    </source>
</evidence>
<organism evidence="4 5">
    <name type="scientific">Oricola thermophila</name>
    <dbReference type="NCBI Taxonomy" id="2742145"/>
    <lineage>
        <taxon>Bacteria</taxon>
        <taxon>Pseudomonadati</taxon>
        <taxon>Pseudomonadota</taxon>
        <taxon>Alphaproteobacteria</taxon>
        <taxon>Hyphomicrobiales</taxon>
        <taxon>Ahrensiaceae</taxon>
        <taxon>Oricola</taxon>
    </lineage>
</organism>
<evidence type="ECO:0000259" key="2">
    <source>
        <dbReference type="Pfam" id="PF00501"/>
    </source>
</evidence>
<dbReference type="Pfam" id="PF14535">
    <property type="entry name" value="AMP-binding_C_2"/>
    <property type="match status" value="1"/>
</dbReference>
<dbReference type="PANTHER" id="PTHR43845:SF1">
    <property type="entry name" value="BLR5969 PROTEIN"/>
    <property type="match status" value="1"/>
</dbReference>
<dbReference type="Pfam" id="PF00501">
    <property type="entry name" value="AMP-binding"/>
    <property type="match status" value="1"/>
</dbReference>
<sequence>MSNAIQKSKSGGDAGISAPDPRETRPVAERQAEQFSRLREVLVAAMEGPYYAKAFAGVDPTSIGGPADLEQLPILRKNDLIDIQAARPPFGGIMAEASRSDYLFVSPGPIHEPGFLTADFWRVGRAMRAVGFEPGDIIHNTFSYHLTPGAWILDSGAREIGCSVIPAGNGPIEQQLLAIAQYGANAYCGTPDFLKVLVEAYQKSDRGRIPFTKALVTGGALTSGLRAFFNASGIRALQCYATAELGLIAYETRPTGHMIVDEDIIVEIVDPETGKAMPFGEVGEVVVTTLRSDYPLIRFGTGDLSAFVEEEQVDGRTGAVLRGWLGRSDEAAKVRGMFVRPSQINALTTQIEGLSRARLVIDRSNEKDDIMLFCEFEPDFILGDGAAMQEQLAQAFRDLCHLRTNISIVPPGTVPDDGKVIVDLR</sequence>